<dbReference type="PROSITE" id="PS50950">
    <property type="entry name" value="ZF_THAP"/>
    <property type="match status" value="1"/>
</dbReference>
<dbReference type="GeneID" id="117576330"/>
<evidence type="ECO:0000256" key="5">
    <source>
        <dbReference type="PROSITE-ProRule" id="PRU00309"/>
    </source>
</evidence>
<dbReference type="Proteomes" id="UP000515160">
    <property type="component" value="Chromosome 2R"/>
</dbReference>
<keyword evidence="8" id="KW-1185">Reference proteome</keyword>
<organism evidence="8 9">
    <name type="scientific">Drosophila albomicans</name>
    <name type="common">Fruit fly</name>
    <dbReference type="NCBI Taxonomy" id="7291"/>
    <lineage>
        <taxon>Eukaryota</taxon>
        <taxon>Metazoa</taxon>
        <taxon>Ecdysozoa</taxon>
        <taxon>Arthropoda</taxon>
        <taxon>Hexapoda</taxon>
        <taxon>Insecta</taxon>
        <taxon>Pterygota</taxon>
        <taxon>Neoptera</taxon>
        <taxon>Endopterygota</taxon>
        <taxon>Diptera</taxon>
        <taxon>Brachycera</taxon>
        <taxon>Muscomorpha</taxon>
        <taxon>Ephydroidea</taxon>
        <taxon>Drosophilidae</taxon>
        <taxon>Drosophila</taxon>
    </lineage>
</organism>
<keyword evidence="2 5" id="KW-0863">Zinc-finger</keyword>
<evidence type="ECO:0000256" key="1">
    <source>
        <dbReference type="ARBA" id="ARBA00022723"/>
    </source>
</evidence>
<evidence type="ECO:0000259" key="7">
    <source>
        <dbReference type="PROSITE" id="PS50950"/>
    </source>
</evidence>
<evidence type="ECO:0000256" key="6">
    <source>
        <dbReference type="SAM" id="MobiDB-lite"/>
    </source>
</evidence>
<proteinExistence type="predicted"/>
<evidence type="ECO:0000256" key="2">
    <source>
        <dbReference type="ARBA" id="ARBA00022771"/>
    </source>
</evidence>
<keyword evidence="4 5" id="KW-0238">DNA-binding</keyword>
<evidence type="ECO:0000313" key="9">
    <source>
        <dbReference type="RefSeq" id="XP_034116893.1"/>
    </source>
</evidence>
<reference evidence="9" key="1">
    <citation type="submission" date="2025-08" db="UniProtKB">
        <authorList>
            <consortium name="RefSeq"/>
        </authorList>
    </citation>
    <scope>IDENTIFICATION</scope>
    <source>
        <strain evidence="9">15112-1751.03</strain>
        <tissue evidence="9">Whole Adult</tissue>
    </source>
</reference>
<gene>
    <name evidence="9" type="primary">LOC117576330</name>
</gene>
<dbReference type="InterPro" id="IPR006612">
    <property type="entry name" value="THAP_Znf"/>
</dbReference>
<dbReference type="Pfam" id="PF05485">
    <property type="entry name" value="THAP"/>
    <property type="match status" value="1"/>
</dbReference>
<dbReference type="SUPFAM" id="SSF57716">
    <property type="entry name" value="Glucocorticoid receptor-like (DNA-binding domain)"/>
    <property type="match status" value="1"/>
</dbReference>
<feature type="domain" description="THAP-type" evidence="7">
    <location>
        <begin position="1"/>
        <end position="86"/>
    </location>
</feature>
<evidence type="ECO:0000256" key="4">
    <source>
        <dbReference type="ARBA" id="ARBA00023125"/>
    </source>
</evidence>
<evidence type="ECO:0000256" key="3">
    <source>
        <dbReference type="ARBA" id="ARBA00022833"/>
    </source>
</evidence>
<dbReference type="RefSeq" id="XP_034116893.1">
    <property type="nucleotide sequence ID" value="XM_034261002.2"/>
</dbReference>
<dbReference type="GO" id="GO:0008270">
    <property type="term" value="F:zinc ion binding"/>
    <property type="evidence" value="ECO:0007669"/>
    <property type="project" value="UniProtKB-KW"/>
</dbReference>
<accession>A0A6P8XU51</accession>
<name>A0A6P8XU51_DROAB</name>
<dbReference type="SMART" id="SM00980">
    <property type="entry name" value="THAP"/>
    <property type="match status" value="1"/>
</dbReference>
<protein>
    <submittedName>
        <fullName evidence="9">Uncharacterized protein LOC117576330</fullName>
    </submittedName>
</protein>
<keyword evidence="3" id="KW-0862">Zinc</keyword>
<feature type="region of interest" description="Disordered" evidence="6">
    <location>
        <begin position="163"/>
        <end position="185"/>
    </location>
</feature>
<evidence type="ECO:0000313" key="8">
    <source>
        <dbReference type="Proteomes" id="UP000515160"/>
    </source>
</evidence>
<keyword evidence="1" id="KW-0479">Metal-binding</keyword>
<dbReference type="GO" id="GO:0003677">
    <property type="term" value="F:DNA binding"/>
    <property type="evidence" value="ECO:0007669"/>
    <property type="project" value="UniProtKB-UniRule"/>
</dbReference>
<dbReference type="AlphaFoldDB" id="A0A6P8XU51"/>
<dbReference type="OrthoDB" id="8948150at2759"/>
<dbReference type="CTD" id="40579"/>
<sequence>MTTRICVYRDCHNFYSRVDNSACSDVTLFSFPKDAKRSELWRLLGQVHPKIGAKQLYMCSKHFDSKYLSVTKHRTTLIGEALPIAYESTEDVDDPNESPEISLSHENLYIKSKDNGNIEICSSKKATKTAQSFYIELDDDQLTLDNVVLLESTEQLKQIIVVPSPTRKRPRSPSPAPPSPLDDDDQQLLDASEVQTIIVKGKHYVQMPREYYVQEKRQMLQQLQQYKEILSNIRQQLKPLDDL</sequence>
<dbReference type="SMART" id="SM00692">
    <property type="entry name" value="DM3"/>
    <property type="match status" value="1"/>
</dbReference>